<dbReference type="Proteomes" id="UP001412239">
    <property type="component" value="Unassembled WGS sequence"/>
</dbReference>
<dbReference type="InterPro" id="IPR036864">
    <property type="entry name" value="Zn2-C6_fun-type_DNA-bd_sf"/>
</dbReference>
<dbReference type="GO" id="GO:0000981">
    <property type="term" value="F:DNA-binding transcription factor activity, RNA polymerase II-specific"/>
    <property type="evidence" value="ECO:0007669"/>
    <property type="project" value="InterPro"/>
</dbReference>
<dbReference type="CDD" id="cd00067">
    <property type="entry name" value="GAL4"/>
    <property type="match status" value="1"/>
</dbReference>
<evidence type="ECO:0000313" key="6">
    <source>
        <dbReference type="Proteomes" id="UP001412239"/>
    </source>
</evidence>
<dbReference type="PANTHER" id="PTHR37534:SF38">
    <property type="entry name" value="ZN(2)-C6 FUNGAL-TYPE DOMAIN-CONTAINING PROTEIN"/>
    <property type="match status" value="1"/>
</dbReference>
<dbReference type="Pfam" id="PF00172">
    <property type="entry name" value="Zn_clus"/>
    <property type="match status" value="1"/>
</dbReference>
<evidence type="ECO:0000256" key="2">
    <source>
        <dbReference type="ARBA" id="ARBA00023242"/>
    </source>
</evidence>
<dbReference type="Gene3D" id="4.10.240.10">
    <property type="entry name" value="Zn(2)-C6 fungal-type DNA-binding domain"/>
    <property type="match status" value="1"/>
</dbReference>
<dbReference type="GO" id="GO:0005634">
    <property type="term" value="C:nucleus"/>
    <property type="evidence" value="ECO:0007669"/>
    <property type="project" value="UniProtKB-SubCell"/>
</dbReference>
<evidence type="ECO:0000256" key="1">
    <source>
        <dbReference type="ARBA" id="ARBA00004123"/>
    </source>
</evidence>
<protein>
    <recommendedName>
        <fullName evidence="4">Zn(2)-C6 fungal-type domain-containing protein</fullName>
    </recommendedName>
</protein>
<dbReference type="InterPro" id="IPR021858">
    <property type="entry name" value="Fun_TF"/>
</dbReference>
<dbReference type="SMART" id="SM00066">
    <property type="entry name" value="GAL4"/>
    <property type="match status" value="1"/>
</dbReference>
<dbReference type="PROSITE" id="PS50048">
    <property type="entry name" value="ZN2_CY6_FUNGAL_2"/>
    <property type="match status" value="1"/>
</dbReference>
<feature type="compositionally biased region" description="Low complexity" evidence="3">
    <location>
        <begin position="24"/>
        <end position="58"/>
    </location>
</feature>
<feature type="domain" description="Zn(2)-C6 fungal-type" evidence="4">
    <location>
        <begin position="125"/>
        <end position="153"/>
    </location>
</feature>
<evidence type="ECO:0000256" key="3">
    <source>
        <dbReference type="SAM" id="MobiDB-lite"/>
    </source>
</evidence>
<proteinExistence type="predicted"/>
<keyword evidence="6" id="KW-1185">Reference proteome</keyword>
<keyword evidence="2" id="KW-0539">Nucleus</keyword>
<organism evidence="5 6">
    <name type="scientific">Tuber aestivum</name>
    <name type="common">summer truffle</name>
    <dbReference type="NCBI Taxonomy" id="59557"/>
    <lineage>
        <taxon>Eukaryota</taxon>
        <taxon>Fungi</taxon>
        <taxon>Dikarya</taxon>
        <taxon>Ascomycota</taxon>
        <taxon>Pezizomycotina</taxon>
        <taxon>Pezizomycetes</taxon>
        <taxon>Pezizales</taxon>
        <taxon>Tuberaceae</taxon>
        <taxon>Tuber</taxon>
    </lineage>
</organism>
<dbReference type="InterPro" id="IPR001138">
    <property type="entry name" value="Zn2Cys6_DnaBD"/>
</dbReference>
<feature type="compositionally biased region" description="Basic residues" evidence="3">
    <location>
        <begin position="98"/>
        <end position="107"/>
    </location>
</feature>
<dbReference type="GO" id="GO:0008270">
    <property type="term" value="F:zinc ion binding"/>
    <property type="evidence" value="ECO:0007669"/>
    <property type="project" value="InterPro"/>
</dbReference>
<feature type="region of interest" description="Disordered" evidence="3">
    <location>
        <begin position="24"/>
        <end position="113"/>
    </location>
</feature>
<evidence type="ECO:0000313" key="5">
    <source>
        <dbReference type="EMBL" id="CUS12563.1"/>
    </source>
</evidence>
<dbReference type="SUPFAM" id="SSF57701">
    <property type="entry name" value="Zn2/Cys6 DNA-binding domain"/>
    <property type="match status" value="1"/>
</dbReference>
<dbReference type="GO" id="GO:0000976">
    <property type="term" value="F:transcription cis-regulatory region binding"/>
    <property type="evidence" value="ECO:0007669"/>
    <property type="project" value="TreeGrafter"/>
</dbReference>
<gene>
    <name evidence="5" type="ORF">GSTUAT00003397001</name>
</gene>
<dbReference type="Pfam" id="PF11951">
    <property type="entry name" value="Fungal_trans_2"/>
    <property type="match status" value="1"/>
</dbReference>
<comment type="subcellular location">
    <subcellularLocation>
        <location evidence="1">Nucleus</location>
    </subcellularLocation>
</comment>
<sequence length="586" mass="65300">MAATALNYPFSGRDLARLSISSASTMSSGVSMISGANYSSSSASSSTSSPPQISISSAEDQTSENGAVTKIEDMGSEDMLKNAPPLPSPTEAGEPSKRGRGRPRKHPLPPFGAVQKVTKGRSKTGCITCRRRKKKCDETKPECNNCVKNAVVCEGYPEKTYWQSGRQRAEGECRSTWELWCQKNLLLTSLIARNSAPAAVSRFSDLPCLIDGIETRIDRVLLDHFVRNVSRILTLFNDNTNPFREMLLPLALQHRGLMHSLLCLSGSHLSNADPTYSLAQQHHFGKAMEYLLNDPVLTGQIAIAGDPTIATTLILCLNSICKGETEGEYRPHLDAARHMLSPTSSAEDCGNTFSNFLYEFFMYHDVINSVTSLDRRPILLMENYTLPAFIIQPEAGALLGVLDGLFGYLSKITLLRDQIRTRKANGEHPSVDYEVLSQAVAIDSEIREWVPAQVPESHRFIAAQLYRQSTWVYLYRTIMPSTPNPKIQRAVEEGLQYLRHLPENSGTQSILLMPLFILGCAAFDSNQRPEISRRFQGLHEYSGLGNIVTAHDVVKKIWELMDQGDEERSWDWEKIINEMGYDFLVT</sequence>
<evidence type="ECO:0000259" key="4">
    <source>
        <dbReference type="PROSITE" id="PS50048"/>
    </source>
</evidence>
<dbReference type="PROSITE" id="PS00463">
    <property type="entry name" value="ZN2_CY6_FUNGAL_1"/>
    <property type="match status" value="1"/>
</dbReference>
<dbReference type="GO" id="GO:0045944">
    <property type="term" value="P:positive regulation of transcription by RNA polymerase II"/>
    <property type="evidence" value="ECO:0007669"/>
    <property type="project" value="TreeGrafter"/>
</dbReference>
<dbReference type="EMBL" id="LN890989">
    <property type="protein sequence ID" value="CUS12563.1"/>
    <property type="molecule type" value="Genomic_DNA"/>
</dbReference>
<dbReference type="PANTHER" id="PTHR37534">
    <property type="entry name" value="TRANSCRIPTIONAL ACTIVATOR PROTEIN UGA3"/>
    <property type="match status" value="1"/>
</dbReference>
<reference evidence="5" key="1">
    <citation type="submission" date="2015-10" db="EMBL/GenBank/DDBJ databases">
        <authorList>
            <person name="Regsiter A."/>
            <person name="william w."/>
        </authorList>
    </citation>
    <scope>NUCLEOTIDE SEQUENCE</scope>
    <source>
        <strain evidence="5">Montdore</strain>
    </source>
</reference>
<accession>A0A292Q1F2</accession>
<name>A0A292Q1F2_9PEZI</name>
<dbReference type="AlphaFoldDB" id="A0A292Q1F2"/>